<dbReference type="SUPFAM" id="SSF51344">
    <property type="entry name" value="Epsilon subunit of F1F0-ATP synthase N-terminal domain"/>
    <property type="match status" value="1"/>
</dbReference>
<dbReference type="EMBL" id="DXBB01000090">
    <property type="protein sequence ID" value="HIZ73225.1"/>
    <property type="molecule type" value="Genomic_DNA"/>
</dbReference>
<dbReference type="GO" id="GO:0046933">
    <property type="term" value="F:proton-transporting ATP synthase activity, rotational mechanism"/>
    <property type="evidence" value="ECO:0007669"/>
    <property type="project" value="UniProtKB-UniRule"/>
</dbReference>
<dbReference type="Pfam" id="PF00401">
    <property type="entry name" value="ATP-synt_DE"/>
    <property type="match status" value="1"/>
</dbReference>
<dbReference type="PANTHER" id="PTHR13822">
    <property type="entry name" value="ATP SYNTHASE DELTA/EPSILON CHAIN"/>
    <property type="match status" value="1"/>
</dbReference>
<comment type="function">
    <text evidence="8">Produces ATP from ADP in the presence of a proton gradient across the membrane.</text>
</comment>
<sequence length="134" mass="14772">MFPLHVLTATSPFYEGMCESLIIPTVDGRYGVLSGHSDTICAVVPGELYIRLPGGEMRVAACAAGIMKVEKGDVLVLVDSAIRPEDIDADRARRMADDAREQLLQKQSIEEYHAAQARLARALARLSVREKYVR</sequence>
<accession>A0A9D2G6V5</accession>
<evidence type="ECO:0000256" key="9">
    <source>
        <dbReference type="RuleBase" id="RU003656"/>
    </source>
</evidence>
<evidence type="ECO:0000256" key="3">
    <source>
        <dbReference type="ARBA" id="ARBA00022448"/>
    </source>
</evidence>
<evidence type="ECO:0000259" key="10">
    <source>
        <dbReference type="Pfam" id="PF00401"/>
    </source>
</evidence>
<feature type="domain" description="ATP synthase epsilon subunit C-terminal" evidence="10">
    <location>
        <begin position="85"/>
        <end position="128"/>
    </location>
</feature>
<evidence type="ECO:0000256" key="5">
    <source>
        <dbReference type="ARBA" id="ARBA00023136"/>
    </source>
</evidence>
<reference evidence="12" key="2">
    <citation type="submission" date="2021-04" db="EMBL/GenBank/DDBJ databases">
        <authorList>
            <person name="Gilroy R."/>
        </authorList>
    </citation>
    <scope>NUCLEOTIDE SEQUENCE</scope>
    <source>
        <strain evidence="12">ChiW7-2402</strain>
    </source>
</reference>
<dbReference type="Pfam" id="PF02823">
    <property type="entry name" value="ATP-synt_DE_N"/>
    <property type="match status" value="1"/>
</dbReference>
<dbReference type="Proteomes" id="UP000824102">
    <property type="component" value="Unassembled WGS sequence"/>
</dbReference>
<evidence type="ECO:0000256" key="1">
    <source>
        <dbReference type="ARBA" id="ARBA00004202"/>
    </source>
</evidence>
<comment type="similarity">
    <text evidence="2 8 9">Belongs to the ATPase epsilon chain family.</text>
</comment>
<dbReference type="InterPro" id="IPR036771">
    <property type="entry name" value="ATPsynth_dsu/esu_N"/>
</dbReference>
<comment type="caution">
    <text evidence="12">The sequence shown here is derived from an EMBL/GenBank/DDBJ whole genome shotgun (WGS) entry which is preliminary data.</text>
</comment>
<gene>
    <name evidence="8 12" type="primary">atpC</name>
    <name evidence="12" type="ORF">H9964_06560</name>
</gene>
<keyword evidence="7 8" id="KW-0066">ATP synthesis</keyword>
<evidence type="ECO:0000256" key="4">
    <source>
        <dbReference type="ARBA" id="ARBA00023065"/>
    </source>
</evidence>
<dbReference type="InterPro" id="IPR001469">
    <property type="entry name" value="ATP_synth_F1_dsu/esu"/>
</dbReference>
<keyword evidence="4 8" id="KW-0406">Ion transport</keyword>
<comment type="subcellular location">
    <subcellularLocation>
        <location evidence="1 8">Cell membrane</location>
        <topology evidence="1 8">Peripheral membrane protein</topology>
    </subcellularLocation>
</comment>
<dbReference type="CDD" id="cd12152">
    <property type="entry name" value="F1-ATPase_delta"/>
    <property type="match status" value="1"/>
</dbReference>
<dbReference type="NCBIfam" id="TIGR01216">
    <property type="entry name" value="ATP_synt_epsi"/>
    <property type="match status" value="1"/>
</dbReference>
<evidence type="ECO:0000256" key="2">
    <source>
        <dbReference type="ARBA" id="ARBA00005712"/>
    </source>
</evidence>
<evidence type="ECO:0000256" key="8">
    <source>
        <dbReference type="HAMAP-Rule" id="MF_00530"/>
    </source>
</evidence>
<dbReference type="GO" id="GO:0045259">
    <property type="term" value="C:proton-transporting ATP synthase complex"/>
    <property type="evidence" value="ECO:0007669"/>
    <property type="project" value="UniProtKB-KW"/>
</dbReference>
<evidence type="ECO:0000256" key="6">
    <source>
        <dbReference type="ARBA" id="ARBA00023196"/>
    </source>
</evidence>
<dbReference type="InterPro" id="IPR020546">
    <property type="entry name" value="ATP_synth_F1_dsu/esu_N"/>
</dbReference>
<reference evidence="12" key="1">
    <citation type="journal article" date="2021" name="PeerJ">
        <title>Extensive microbial diversity within the chicken gut microbiome revealed by metagenomics and culture.</title>
        <authorList>
            <person name="Gilroy R."/>
            <person name="Ravi A."/>
            <person name="Getino M."/>
            <person name="Pursley I."/>
            <person name="Horton D.L."/>
            <person name="Alikhan N.F."/>
            <person name="Baker D."/>
            <person name="Gharbi K."/>
            <person name="Hall N."/>
            <person name="Watson M."/>
            <person name="Adriaenssens E.M."/>
            <person name="Foster-Nyarko E."/>
            <person name="Jarju S."/>
            <person name="Secka A."/>
            <person name="Antonio M."/>
            <person name="Oren A."/>
            <person name="Chaudhuri R.R."/>
            <person name="La Ragione R."/>
            <person name="Hildebrand F."/>
            <person name="Pallen M.J."/>
        </authorList>
    </citation>
    <scope>NUCLEOTIDE SEQUENCE</scope>
    <source>
        <strain evidence="12">ChiW7-2402</strain>
    </source>
</reference>
<dbReference type="GO" id="GO:0005524">
    <property type="term" value="F:ATP binding"/>
    <property type="evidence" value="ECO:0007669"/>
    <property type="project" value="UniProtKB-UniRule"/>
</dbReference>
<keyword evidence="8" id="KW-1003">Cell membrane</keyword>
<keyword evidence="6 8" id="KW-0139">CF(1)</keyword>
<dbReference type="AlphaFoldDB" id="A0A9D2G6V5"/>
<evidence type="ECO:0000259" key="11">
    <source>
        <dbReference type="Pfam" id="PF02823"/>
    </source>
</evidence>
<dbReference type="InterPro" id="IPR036794">
    <property type="entry name" value="ATP_F1_dsu/esu_C_sf"/>
</dbReference>
<keyword evidence="8" id="KW-0375">Hydrogen ion transport</keyword>
<name>A0A9D2G6V5_9FIRM</name>
<dbReference type="PANTHER" id="PTHR13822:SF10">
    <property type="entry name" value="ATP SYNTHASE EPSILON CHAIN, CHLOROPLASTIC"/>
    <property type="match status" value="1"/>
</dbReference>
<dbReference type="InterPro" id="IPR020547">
    <property type="entry name" value="ATP_synth_F1_esu_C"/>
</dbReference>
<organism evidence="12 13">
    <name type="scientific">Candidatus Gallimonas intestinavium</name>
    <dbReference type="NCBI Taxonomy" id="2838603"/>
    <lineage>
        <taxon>Bacteria</taxon>
        <taxon>Bacillati</taxon>
        <taxon>Bacillota</taxon>
        <taxon>Clostridia</taxon>
        <taxon>Candidatus Gallimonas</taxon>
    </lineage>
</organism>
<comment type="subunit">
    <text evidence="8 9">F-type ATPases have 2 components, CF(1) - the catalytic core - and CF(0) - the membrane proton channel. CF(1) has five subunits: alpha(3), beta(3), gamma(1), delta(1), epsilon(1). CF(0) has three main subunits: a, b and c.</text>
</comment>
<dbReference type="HAMAP" id="MF_00530">
    <property type="entry name" value="ATP_synth_epsil_bac"/>
    <property type="match status" value="1"/>
</dbReference>
<feature type="domain" description="ATP synthase F1 complex delta/epsilon subunit N-terminal" evidence="11">
    <location>
        <begin position="3"/>
        <end position="81"/>
    </location>
</feature>
<dbReference type="GO" id="GO:0005886">
    <property type="term" value="C:plasma membrane"/>
    <property type="evidence" value="ECO:0007669"/>
    <property type="project" value="UniProtKB-SubCell"/>
</dbReference>
<keyword evidence="3 8" id="KW-0813">Transport</keyword>
<evidence type="ECO:0000256" key="7">
    <source>
        <dbReference type="ARBA" id="ARBA00023310"/>
    </source>
</evidence>
<dbReference type="SUPFAM" id="SSF46604">
    <property type="entry name" value="Epsilon subunit of F1F0-ATP synthase C-terminal domain"/>
    <property type="match status" value="1"/>
</dbReference>
<keyword evidence="5 8" id="KW-0472">Membrane</keyword>
<proteinExistence type="inferred from homology"/>
<dbReference type="Gene3D" id="2.60.15.10">
    <property type="entry name" value="F0F1 ATP synthase delta/epsilon subunit, N-terminal"/>
    <property type="match status" value="1"/>
</dbReference>
<evidence type="ECO:0000313" key="13">
    <source>
        <dbReference type="Proteomes" id="UP000824102"/>
    </source>
</evidence>
<evidence type="ECO:0000313" key="12">
    <source>
        <dbReference type="EMBL" id="HIZ73225.1"/>
    </source>
</evidence>
<protein>
    <recommendedName>
        <fullName evidence="8">ATP synthase epsilon chain</fullName>
    </recommendedName>
    <alternativeName>
        <fullName evidence="8">ATP synthase F1 sector epsilon subunit</fullName>
    </alternativeName>
    <alternativeName>
        <fullName evidence="8">F-ATPase epsilon subunit</fullName>
    </alternativeName>
</protein>